<proteinExistence type="predicted"/>
<dbReference type="EMBL" id="CP001344">
    <property type="protein sequence ID" value="ACL44422.1"/>
    <property type="molecule type" value="Genomic_DNA"/>
</dbReference>
<protein>
    <submittedName>
        <fullName evidence="2">Leucine-rich repeat protein</fullName>
    </submittedName>
</protein>
<dbReference type="AlphaFoldDB" id="B8HU77"/>
<dbReference type="OrthoDB" id="459949at2"/>
<organism evidence="2">
    <name type="scientific">Cyanothece sp. (strain PCC 7425 / ATCC 29141)</name>
    <dbReference type="NCBI Taxonomy" id="395961"/>
    <lineage>
        <taxon>Bacteria</taxon>
        <taxon>Bacillati</taxon>
        <taxon>Cyanobacteriota</taxon>
        <taxon>Cyanophyceae</taxon>
        <taxon>Gomontiellales</taxon>
        <taxon>Cyanothecaceae</taxon>
        <taxon>Cyanothece</taxon>
    </lineage>
</organism>
<evidence type="ECO:0000256" key="1">
    <source>
        <dbReference type="SAM" id="MobiDB-lite"/>
    </source>
</evidence>
<reference evidence="2" key="1">
    <citation type="submission" date="2009-01" db="EMBL/GenBank/DDBJ databases">
        <title>Complete sequence of chromosome Cyanothece sp. PCC 7425.</title>
        <authorList>
            <consortium name="US DOE Joint Genome Institute"/>
            <person name="Lucas S."/>
            <person name="Copeland A."/>
            <person name="Lapidus A."/>
            <person name="Glavina del Rio T."/>
            <person name="Dalin E."/>
            <person name="Tice H."/>
            <person name="Bruce D."/>
            <person name="Goodwin L."/>
            <person name="Pitluck S."/>
            <person name="Sims D."/>
            <person name="Meineke L."/>
            <person name="Brettin T."/>
            <person name="Detter J.C."/>
            <person name="Han C."/>
            <person name="Larimer F."/>
            <person name="Land M."/>
            <person name="Hauser L."/>
            <person name="Kyrpides N."/>
            <person name="Ovchinnikova G."/>
            <person name="Liberton M."/>
            <person name="Stoeckel J."/>
            <person name="Banerjee A."/>
            <person name="Singh A."/>
            <person name="Page L."/>
            <person name="Sato H."/>
            <person name="Zhao L."/>
            <person name="Sherman L."/>
            <person name="Pakrasi H."/>
            <person name="Richardson P."/>
        </authorList>
    </citation>
    <scope>NUCLEOTIDE SEQUENCE</scope>
    <source>
        <strain evidence="2">PCC 7425</strain>
    </source>
</reference>
<dbReference type="Pfam" id="PF00560">
    <property type="entry name" value="LRR_1"/>
    <property type="match status" value="1"/>
</dbReference>
<dbReference type="eggNOG" id="COG4886">
    <property type="taxonomic scope" value="Bacteria"/>
</dbReference>
<dbReference type="Gene3D" id="3.80.10.10">
    <property type="entry name" value="Ribonuclease Inhibitor"/>
    <property type="match status" value="1"/>
</dbReference>
<name>B8HU77_CYAP4</name>
<feature type="region of interest" description="Disordered" evidence="1">
    <location>
        <begin position="1"/>
        <end position="22"/>
    </location>
</feature>
<feature type="compositionally biased region" description="Basic and acidic residues" evidence="1">
    <location>
        <begin position="8"/>
        <end position="22"/>
    </location>
</feature>
<evidence type="ECO:0000313" key="2">
    <source>
        <dbReference type="EMBL" id="ACL44422.1"/>
    </source>
</evidence>
<dbReference type="KEGG" id="cyn:Cyan7425_2059"/>
<dbReference type="SUPFAM" id="SSF52075">
    <property type="entry name" value="Outer arm dynein light chain 1"/>
    <property type="match status" value="1"/>
</dbReference>
<accession>B8HU77</accession>
<dbReference type="HOGENOM" id="CLU_2715637_0_0_3"/>
<gene>
    <name evidence="2" type="ordered locus">Cyan7425_2059</name>
</gene>
<dbReference type="InterPro" id="IPR001611">
    <property type="entry name" value="Leu-rich_rpt"/>
</dbReference>
<dbReference type="InterPro" id="IPR032675">
    <property type="entry name" value="LRR_dom_sf"/>
</dbReference>
<dbReference type="STRING" id="395961.Cyan7425_2059"/>
<dbReference type="PROSITE" id="PS51450">
    <property type="entry name" value="LRR"/>
    <property type="match status" value="1"/>
</dbReference>
<sequence>MRQNQGYEKAEERIEQARQQQSKELDLNNLSLTEVPESLNSLTQLQKLDISRNNLKSLPEPIFYLQGLKNRN</sequence>